<comment type="caution">
    <text evidence="4">The sequence shown here is derived from an EMBL/GenBank/DDBJ whole genome shotgun (WGS) entry which is preliminary data.</text>
</comment>
<protein>
    <recommendedName>
        <fullName evidence="3">RRM domain-containing protein</fullName>
    </recommendedName>
</protein>
<evidence type="ECO:0000313" key="4">
    <source>
        <dbReference type="EMBL" id="GAB1221188.1"/>
    </source>
</evidence>
<dbReference type="InterPro" id="IPR035979">
    <property type="entry name" value="RBD_domain_sf"/>
</dbReference>
<dbReference type="SUPFAM" id="SSF54928">
    <property type="entry name" value="RNA-binding domain, RBD"/>
    <property type="match status" value="1"/>
</dbReference>
<evidence type="ECO:0000256" key="1">
    <source>
        <dbReference type="PROSITE-ProRule" id="PRU00176"/>
    </source>
</evidence>
<feature type="domain" description="RRM" evidence="3">
    <location>
        <begin position="4"/>
        <end position="76"/>
    </location>
</feature>
<gene>
    <name evidence="4" type="ORF">ENUP19_0071G0010</name>
</gene>
<evidence type="ECO:0000313" key="5">
    <source>
        <dbReference type="Proteomes" id="UP001628156"/>
    </source>
</evidence>
<dbReference type="Pfam" id="PF00076">
    <property type="entry name" value="RRM_1"/>
    <property type="match status" value="1"/>
</dbReference>
<dbReference type="PROSITE" id="PS50102">
    <property type="entry name" value="RRM"/>
    <property type="match status" value="1"/>
</dbReference>
<dbReference type="Proteomes" id="UP001628156">
    <property type="component" value="Unassembled WGS sequence"/>
</dbReference>
<evidence type="ECO:0000259" key="3">
    <source>
        <dbReference type="PROSITE" id="PS50102"/>
    </source>
</evidence>
<dbReference type="EMBL" id="BAAFRS010000071">
    <property type="protein sequence ID" value="GAB1221188.1"/>
    <property type="molecule type" value="Genomic_DNA"/>
</dbReference>
<dbReference type="Gene3D" id="3.30.70.330">
    <property type="match status" value="1"/>
</dbReference>
<dbReference type="InterPro" id="IPR000504">
    <property type="entry name" value="RRM_dom"/>
</dbReference>
<dbReference type="CDD" id="cd00590">
    <property type="entry name" value="RRM_SF"/>
    <property type="match status" value="1"/>
</dbReference>
<proteinExistence type="predicted"/>
<feature type="compositionally biased region" description="Basic residues" evidence="2">
    <location>
        <begin position="137"/>
        <end position="174"/>
    </location>
</feature>
<dbReference type="InterPro" id="IPR012677">
    <property type="entry name" value="Nucleotide-bd_a/b_plait_sf"/>
</dbReference>
<sequence length="191" mass="22185">MIEPTLIIGTFNYVCLAYVKDTEIKDIISKLVEVISVDIKTDVSSGKSLGVAVVTLKNKSDCDGLIKALNESPVEDLIGDKDKLCSEKVLAQPWTTKTELQFIYENGQFSHTSSKEYYANELKKGESNRRGDENERKRSRSRHSRSHSRHFKGSKRHHSRSRSRRERRRSRSRSPRRDKDRDRSKRDSHRH</sequence>
<organism evidence="4 5">
    <name type="scientific">Entamoeba nuttalli</name>
    <dbReference type="NCBI Taxonomy" id="412467"/>
    <lineage>
        <taxon>Eukaryota</taxon>
        <taxon>Amoebozoa</taxon>
        <taxon>Evosea</taxon>
        <taxon>Archamoebae</taxon>
        <taxon>Mastigamoebida</taxon>
        <taxon>Entamoebidae</taxon>
        <taxon>Entamoeba</taxon>
    </lineage>
</organism>
<keyword evidence="1" id="KW-0694">RNA-binding</keyword>
<feature type="region of interest" description="Disordered" evidence="2">
    <location>
        <begin position="121"/>
        <end position="191"/>
    </location>
</feature>
<feature type="compositionally biased region" description="Basic and acidic residues" evidence="2">
    <location>
        <begin position="175"/>
        <end position="185"/>
    </location>
</feature>
<evidence type="ECO:0000256" key="2">
    <source>
        <dbReference type="SAM" id="MobiDB-lite"/>
    </source>
</evidence>
<reference evidence="4 5" key="1">
    <citation type="journal article" date="2019" name="PLoS Negl. Trop. Dis.">
        <title>Whole genome sequencing of Entamoeba nuttalli reveals mammalian host-related molecular signatures and a novel octapeptide-repeat surface protein.</title>
        <authorList>
            <person name="Tanaka M."/>
            <person name="Makiuchi T."/>
            <person name="Komiyama T."/>
            <person name="Shiina T."/>
            <person name="Osaki K."/>
            <person name="Tachibana H."/>
        </authorList>
    </citation>
    <scope>NUCLEOTIDE SEQUENCE [LARGE SCALE GENOMIC DNA]</scope>
    <source>
        <strain evidence="4 5">P19-061405</strain>
    </source>
</reference>
<accession>A0ABQ0DEA4</accession>
<keyword evidence="5" id="KW-1185">Reference proteome</keyword>
<feature type="compositionally biased region" description="Basic and acidic residues" evidence="2">
    <location>
        <begin position="121"/>
        <end position="136"/>
    </location>
</feature>
<name>A0ABQ0DEA4_9EUKA</name>